<proteinExistence type="predicted"/>
<name>A0AAV4XX79_CAEEX</name>
<comment type="caution">
    <text evidence="1">The sequence shown here is derived from an EMBL/GenBank/DDBJ whole genome shotgun (WGS) entry which is preliminary data.</text>
</comment>
<sequence length="91" mass="10505">MDDAMLMNKTIRVPLRTSPCPLITSKSLLMFSFLHSTPTRFFFLEKAGERGWKGKQCDFQCEETANDFRELGLLVFPENGEKRNSSQLLEE</sequence>
<evidence type="ECO:0000313" key="2">
    <source>
        <dbReference type="Proteomes" id="UP001054945"/>
    </source>
</evidence>
<reference evidence="1 2" key="1">
    <citation type="submission" date="2021-06" db="EMBL/GenBank/DDBJ databases">
        <title>Caerostris extrusa draft genome.</title>
        <authorList>
            <person name="Kono N."/>
            <person name="Arakawa K."/>
        </authorList>
    </citation>
    <scope>NUCLEOTIDE SEQUENCE [LARGE SCALE GENOMIC DNA]</scope>
</reference>
<gene>
    <name evidence="1" type="ORF">CEXT_507941</name>
</gene>
<evidence type="ECO:0000313" key="1">
    <source>
        <dbReference type="EMBL" id="GIY99756.1"/>
    </source>
</evidence>
<accession>A0AAV4XX79</accession>
<protein>
    <submittedName>
        <fullName evidence="1">Uncharacterized protein</fullName>
    </submittedName>
</protein>
<dbReference type="AlphaFoldDB" id="A0AAV4XX79"/>
<dbReference type="EMBL" id="BPLR01001083">
    <property type="protein sequence ID" value="GIY99756.1"/>
    <property type="molecule type" value="Genomic_DNA"/>
</dbReference>
<dbReference type="Proteomes" id="UP001054945">
    <property type="component" value="Unassembled WGS sequence"/>
</dbReference>
<organism evidence="1 2">
    <name type="scientific">Caerostris extrusa</name>
    <name type="common">Bark spider</name>
    <name type="synonym">Caerostris bankana</name>
    <dbReference type="NCBI Taxonomy" id="172846"/>
    <lineage>
        <taxon>Eukaryota</taxon>
        <taxon>Metazoa</taxon>
        <taxon>Ecdysozoa</taxon>
        <taxon>Arthropoda</taxon>
        <taxon>Chelicerata</taxon>
        <taxon>Arachnida</taxon>
        <taxon>Araneae</taxon>
        <taxon>Araneomorphae</taxon>
        <taxon>Entelegynae</taxon>
        <taxon>Araneoidea</taxon>
        <taxon>Araneidae</taxon>
        <taxon>Caerostris</taxon>
    </lineage>
</organism>
<keyword evidence="2" id="KW-1185">Reference proteome</keyword>